<evidence type="ECO:0000256" key="2">
    <source>
        <dbReference type="ARBA" id="ARBA00022448"/>
    </source>
</evidence>
<evidence type="ECO:0000256" key="6">
    <source>
        <dbReference type="ARBA" id="ARBA00023136"/>
    </source>
</evidence>
<evidence type="ECO:0000256" key="7">
    <source>
        <dbReference type="ARBA" id="ARBA00023237"/>
    </source>
</evidence>
<dbReference type="InterPro" id="IPR008969">
    <property type="entry name" value="CarboxyPept-like_regulatory"/>
</dbReference>
<dbReference type="KEGG" id="chu:CHU_0553"/>
<keyword evidence="6 8" id="KW-0472">Membrane</keyword>
<keyword evidence="5 9" id="KW-0798">TonB box</keyword>
<dbReference type="Proteomes" id="UP000001822">
    <property type="component" value="Chromosome"/>
</dbReference>
<dbReference type="Pfam" id="PF13715">
    <property type="entry name" value="CarbopepD_reg_2"/>
    <property type="match status" value="1"/>
</dbReference>
<dbReference type="InterPro" id="IPR039426">
    <property type="entry name" value="TonB-dep_rcpt-like"/>
</dbReference>
<dbReference type="NCBIfam" id="TIGR04056">
    <property type="entry name" value="OMP_RagA_SusC"/>
    <property type="match status" value="1"/>
</dbReference>
<evidence type="ECO:0000256" key="4">
    <source>
        <dbReference type="ARBA" id="ARBA00022692"/>
    </source>
</evidence>
<evidence type="ECO:0000313" key="13">
    <source>
        <dbReference type="Proteomes" id="UP000001822"/>
    </source>
</evidence>
<evidence type="ECO:0000256" key="3">
    <source>
        <dbReference type="ARBA" id="ARBA00022452"/>
    </source>
</evidence>
<sequence length="1019" mass="112721">MKKLDRLLNTHVCVALFFMVGFQWTAFSQTTLKGTVTDEAGVESIIGAIVQVKGTNTGTATDIDGNYALQIDTFPSTIVISSVGYITREIALATPTTQLNITMIVDQEEEEIVIVGYGEQTKHDLVGAVSKIDPAETKTIPAGSFDAQLQGKATGVQIATNSGVPGSDVFIRVRGATSINASNDPLYIIDGVFVNNQSLQNTTANGLAQDRATSPMADINPNDIESIEVLKDASAVAIYGSRGANGVVIVTTKRGTWGAEKVKINFNASEGLTWAPKGRIWKTATGPEQAMLLNEYNRNMGLAEPFRPKDQIVNGVAGRGLPQDQPTYDRLSYLYQTGHIRNYDLSFAGGSNTTRYYIGAGYNYQDAVWKPMDFQRQALKFNLDQKIGRRVTVGISNTFTRVYRDQARPANGGNGTLLQASLSIPAYLPIFDDNGTPLKWVNFDNIYTLTSKVNLWSTSYHYIGNLYADWEIIKNLKFHTSTSLDYNLYDEKQYWQKSTQLGVAGGLGSNSITQSTQVMNEQTLRYNTTFARRHNVGALVGNTLQSVVLTNVTANGQGFPNDSYTQISAASIQTGSQYKTNNTLASFFSRVDYNYNHKYYLELTGRADGSSRFGENNKWGFFPAVGTAWRINKENFMADVKPISNLKWRTSYGITGNQAGINDFASRGLWNAGYGYSDKPGVSEGPGTAPFQAANPDLKWERTAQFSTGIEIGLFKDRINIEANYYNKYTTNLLLNLPVPSSTGFTSYTANAGAVRNKGFELGIQTVNIENKNFTWTTELTVSRNKNKVEKLPNTVQGFDTRNLTSIQEGYSLYSYWVYNQTGVNSQTGAIEIEDVNKDGKITTADRKIMGSVFPKLFGGFNNKFTYKGIDLGIFFIYSYGNKTWNQNEALGEQGGTLGDNRVLMAGQLDRWTTPGQETMVPKLTAANYQYFEVSRFLEDASFIRLRSLTLGYTLPKKWSSAVKTEKIRFYFTGTNLLLITKYTGSDPESNLGQGNLQGYDYDTPPQPRTIQFGLNLTL</sequence>
<dbReference type="RefSeq" id="WP_011583956.1">
    <property type="nucleotide sequence ID" value="NC_008255.1"/>
</dbReference>
<dbReference type="SUPFAM" id="SSF49464">
    <property type="entry name" value="Carboxypeptidase regulatory domain-like"/>
    <property type="match status" value="1"/>
</dbReference>
<dbReference type="GO" id="GO:0009279">
    <property type="term" value="C:cell outer membrane"/>
    <property type="evidence" value="ECO:0007669"/>
    <property type="project" value="UniProtKB-SubCell"/>
</dbReference>
<evidence type="ECO:0000259" key="10">
    <source>
        <dbReference type="Pfam" id="PF00593"/>
    </source>
</evidence>
<dbReference type="Gene3D" id="2.170.130.10">
    <property type="entry name" value="TonB-dependent receptor, plug domain"/>
    <property type="match status" value="1"/>
</dbReference>
<feature type="domain" description="TonB-dependent receptor plug" evidence="11">
    <location>
        <begin position="122"/>
        <end position="247"/>
    </location>
</feature>
<dbReference type="Gene3D" id="2.60.40.1120">
    <property type="entry name" value="Carboxypeptidase-like, regulatory domain"/>
    <property type="match status" value="1"/>
</dbReference>
<keyword evidence="3 8" id="KW-1134">Transmembrane beta strand</keyword>
<evidence type="ECO:0000256" key="8">
    <source>
        <dbReference type="PROSITE-ProRule" id="PRU01360"/>
    </source>
</evidence>
<protein>
    <submittedName>
        <fullName evidence="12">TonB-dependent outer membrane receptor</fullName>
    </submittedName>
</protein>
<organism evidence="12 13">
    <name type="scientific">Cytophaga hutchinsonii (strain ATCC 33406 / DSM 1761 / CIP 103989 / NBRC 15051 / NCIMB 9469 / D465)</name>
    <dbReference type="NCBI Taxonomy" id="269798"/>
    <lineage>
        <taxon>Bacteria</taxon>
        <taxon>Pseudomonadati</taxon>
        <taxon>Bacteroidota</taxon>
        <taxon>Cytophagia</taxon>
        <taxon>Cytophagales</taxon>
        <taxon>Cytophagaceae</taxon>
        <taxon>Cytophaga</taxon>
    </lineage>
</organism>
<evidence type="ECO:0000256" key="1">
    <source>
        <dbReference type="ARBA" id="ARBA00004571"/>
    </source>
</evidence>
<evidence type="ECO:0000256" key="5">
    <source>
        <dbReference type="ARBA" id="ARBA00023077"/>
    </source>
</evidence>
<comment type="similarity">
    <text evidence="8 9">Belongs to the TonB-dependent receptor family.</text>
</comment>
<accession>A0A6N4SNI2</accession>
<evidence type="ECO:0000259" key="11">
    <source>
        <dbReference type="Pfam" id="PF07715"/>
    </source>
</evidence>
<dbReference type="EMBL" id="CP000383">
    <property type="protein sequence ID" value="ABG57840.1"/>
    <property type="molecule type" value="Genomic_DNA"/>
</dbReference>
<dbReference type="PROSITE" id="PS52016">
    <property type="entry name" value="TONB_DEPENDENT_REC_3"/>
    <property type="match status" value="1"/>
</dbReference>
<feature type="domain" description="TonB-dependent receptor-like beta-barrel" evidence="10">
    <location>
        <begin position="451"/>
        <end position="977"/>
    </location>
</feature>
<dbReference type="InterPro" id="IPR023997">
    <property type="entry name" value="TonB-dep_OMP_SusC/RagA_CS"/>
</dbReference>
<evidence type="ECO:0000256" key="9">
    <source>
        <dbReference type="RuleBase" id="RU003357"/>
    </source>
</evidence>
<dbReference type="AlphaFoldDB" id="A0A6N4SNI2"/>
<keyword evidence="2 8" id="KW-0813">Transport</keyword>
<dbReference type="InterPro" id="IPR036942">
    <property type="entry name" value="Beta-barrel_TonB_sf"/>
</dbReference>
<dbReference type="Pfam" id="PF07715">
    <property type="entry name" value="Plug"/>
    <property type="match status" value="1"/>
</dbReference>
<keyword evidence="12" id="KW-0675">Receptor</keyword>
<keyword evidence="7 8" id="KW-0998">Cell outer membrane</keyword>
<dbReference type="SUPFAM" id="SSF56935">
    <property type="entry name" value="Porins"/>
    <property type="match status" value="1"/>
</dbReference>
<dbReference type="NCBIfam" id="TIGR04057">
    <property type="entry name" value="SusC_RagA_signa"/>
    <property type="match status" value="1"/>
</dbReference>
<dbReference type="InterPro" id="IPR023996">
    <property type="entry name" value="TonB-dep_OMP_SusC/RagA"/>
</dbReference>
<name>A0A6N4SNI2_CYTH3</name>
<proteinExistence type="inferred from homology"/>
<evidence type="ECO:0000313" key="12">
    <source>
        <dbReference type="EMBL" id="ABG57840.1"/>
    </source>
</evidence>
<dbReference type="InterPro" id="IPR037066">
    <property type="entry name" value="Plug_dom_sf"/>
</dbReference>
<reference evidence="12 13" key="1">
    <citation type="journal article" date="2007" name="Appl. Environ. Microbiol.">
        <title>Genome sequence of the cellulolytic gliding bacterium Cytophaga hutchinsonii.</title>
        <authorList>
            <person name="Xie G."/>
            <person name="Bruce D.C."/>
            <person name="Challacombe J.F."/>
            <person name="Chertkov O."/>
            <person name="Detter J.C."/>
            <person name="Gilna P."/>
            <person name="Han C.S."/>
            <person name="Lucas S."/>
            <person name="Misra M."/>
            <person name="Myers G.L."/>
            <person name="Richardson P."/>
            <person name="Tapia R."/>
            <person name="Thayer N."/>
            <person name="Thompson L.S."/>
            <person name="Brettin T.S."/>
            <person name="Henrissat B."/>
            <person name="Wilson D.B."/>
            <person name="McBride M.J."/>
        </authorList>
    </citation>
    <scope>NUCLEOTIDE SEQUENCE [LARGE SCALE GENOMIC DNA]</scope>
    <source>
        <strain evidence="13">ATCC 33406 / DSM 1761 / CIP 103989 / NBRC 15051 / NCIMB 9469 / D465</strain>
    </source>
</reference>
<gene>
    <name evidence="12" type="primary">ragA</name>
    <name evidence="12" type="ordered locus">CHU_0553</name>
</gene>
<dbReference type="InterPro" id="IPR012910">
    <property type="entry name" value="Plug_dom"/>
</dbReference>
<comment type="subcellular location">
    <subcellularLocation>
        <location evidence="1 8">Cell outer membrane</location>
        <topology evidence="1 8">Multi-pass membrane protein</topology>
    </subcellularLocation>
</comment>
<dbReference type="InterPro" id="IPR000531">
    <property type="entry name" value="Beta-barrel_TonB"/>
</dbReference>
<dbReference type="OrthoDB" id="9768177at2"/>
<keyword evidence="13" id="KW-1185">Reference proteome</keyword>
<dbReference type="Pfam" id="PF00593">
    <property type="entry name" value="TonB_dep_Rec_b-barrel"/>
    <property type="match status" value="1"/>
</dbReference>
<dbReference type="Gene3D" id="2.40.170.20">
    <property type="entry name" value="TonB-dependent receptor, beta-barrel domain"/>
    <property type="match status" value="1"/>
</dbReference>
<keyword evidence="4 8" id="KW-0812">Transmembrane</keyword>